<evidence type="ECO:0000313" key="10">
    <source>
        <dbReference type="Proteomes" id="UP000885680"/>
    </source>
</evidence>
<evidence type="ECO:0000256" key="2">
    <source>
        <dbReference type="ARBA" id="ARBA00022670"/>
    </source>
</evidence>
<evidence type="ECO:0000256" key="3">
    <source>
        <dbReference type="ARBA" id="ARBA00022763"/>
    </source>
</evidence>
<evidence type="ECO:0000256" key="1">
    <source>
        <dbReference type="ARBA" id="ARBA00008136"/>
    </source>
</evidence>
<dbReference type="Gene3D" id="3.90.1680.10">
    <property type="entry name" value="SOS response associated peptidase-like"/>
    <property type="match status" value="1"/>
</dbReference>
<keyword evidence="5" id="KW-0190">Covalent protein-DNA linkage</keyword>
<evidence type="ECO:0000256" key="8">
    <source>
        <dbReference type="RuleBase" id="RU364100"/>
    </source>
</evidence>
<dbReference type="InterPro" id="IPR036590">
    <property type="entry name" value="SRAP-like"/>
</dbReference>
<comment type="caution">
    <text evidence="9">The sequence shown here is derived from an EMBL/GenBank/DDBJ whole genome shotgun (WGS) entry which is preliminary data.</text>
</comment>
<dbReference type="AlphaFoldDB" id="A0A9C9TIC9"/>
<dbReference type="PANTHER" id="PTHR13604">
    <property type="entry name" value="DC12-RELATED"/>
    <property type="match status" value="1"/>
</dbReference>
<accession>A0A9C9TIC9</accession>
<proteinExistence type="inferred from homology"/>
<gene>
    <name evidence="9" type="ORF">ENH89_19185</name>
</gene>
<dbReference type="Pfam" id="PF02586">
    <property type="entry name" value="SRAP"/>
    <property type="match status" value="1"/>
</dbReference>
<dbReference type="GO" id="GO:0008233">
    <property type="term" value="F:peptidase activity"/>
    <property type="evidence" value="ECO:0007669"/>
    <property type="project" value="UniProtKB-KW"/>
</dbReference>
<dbReference type="Proteomes" id="UP000885680">
    <property type="component" value="Unassembled WGS sequence"/>
</dbReference>
<dbReference type="GO" id="GO:0016829">
    <property type="term" value="F:lyase activity"/>
    <property type="evidence" value="ECO:0007669"/>
    <property type="project" value="UniProtKB-KW"/>
</dbReference>
<evidence type="ECO:0000256" key="6">
    <source>
        <dbReference type="ARBA" id="ARBA00023125"/>
    </source>
</evidence>
<keyword evidence="2 8" id="KW-0645">Protease</keyword>
<keyword evidence="6" id="KW-0238">DNA-binding</keyword>
<reference evidence="9" key="1">
    <citation type="journal article" date="2020" name="mSystems">
        <title>Genome- and Community-Level Interaction Insights into Carbon Utilization and Element Cycling Functions of Hydrothermarchaeota in Hydrothermal Sediment.</title>
        <authorList>
            <person name="Zhou Z."/>
            <person name="Liu Y."/>
            <person name="Xu W."/>
            <person name="Pan J."/>
            <person name="Luo Z.H."/>
            <person name="Li M."/>
        </authorList>
    </citation>
    <scope>NUCLEOTIDE SEQUENCE</scope>
    <source>
        <strain evidence="9">HyVt-347</strain>
    </source>
</reference>
<organism evidence="9 10">
    <name type="scientific">Aurantimonas coralicida</name>
    <dbReference type="NCBI Taxonomy" id="182270"/>
    <lineage>
        <taxon>Bacteria</taxon>
        <taxon>Pseudomonadati</taxon>
        <taxon>Pseudomonadota</taxon>
        <taxon>Alphaproteobacteria</taxon>
        <taxon>Hyphomicrobiales</taxon>
        <taxon>Aurantimonadaceae</taxon>
        <taxon>Aurantimonas</taxon>
    </lineage>
</organism>
<sequence length="250" mass="27839">MCGRFTLTATPETIAEMLALAEIEPFPPRYNIAPTQPILIAIGGQEERPGANFLHRTALLARWGFIPAWVKDWQSFPLLFNARAETAAEKNSFRAAMRYRRCLIPASGFYEWRRRGKAKSEPYFLRPGDGMPFCFAGLMETWLGADGSEVDTAAILTTAANRRIAPIHERMPVVVAPADHTRWLNCRDNDPAAVADILYAANDDFFEPVRVSDRVNAVANTDPDIQRPIAEAEPLPTGTDAALDVQRKLL</sequence>
<protein>
    <recommendedName>
        <fullName evidence="8">Abasic site processing protein</fullName>
        <ecNumber evidence="8">3.4.-.-</ecNumber>
    </recommendedName>
</protein>
<keyword evidence="4 8" id="KW-0378">Hydrolase</keyword>
<dbReference type="EMBL" id="DRGN01000277">
    <property type="protein sequence ID" value="HEU02400.1"/>
    <property type="molecule type" value="Genomic_DNA"/>
</dbReference>
<dbReference type="InterPro" id="IPR003738">
    <property type="entry name" value="SRAP"/>
</dbReference>
<evidence type="ECO:0000256" key="4">
    <source>
        <dbReference type="ARBA" id="ARBA00022801"/>
    </source>
</evidence>
<comment type="similarity">
    <text evidence="1 8">Belongs to the SOS response-associated peptidase family.</text>
</comment>
<dbReference type="EC" id="3.4.-.-" evidence="8"/>
<dbReference type="GO" id="GO:0003697">
    <property type="term" value="F:single-stranded DNA binding"/>
    <property type="evidence" value="ECO:0007669"/>
    <property type="project" value="InterPro"/>
</dbReference>
<dbReference type="PANTHER" id="PTHR13604:SF0">
    <property type="entry name" value="ABASIC SITE PROCESSING PROTEIN HMCES"/>
    <property type="match status" value="1"/>
</dbReference>
<dbReference type="SUPFAM" id="SSF143081">
    <property type="entry name" value="BB1717-like"/>
    <property type="match status" value="1"/>
</dbReference>
<dbReference type="GO" id="GO:0106300">
    <property type="term" value="P:protein-DNA covalent cross-linking repair"/>
    <property type="evidence" value="ECO:0007669"/>
    <property type="project" value="InterPro"/>
</dbReference>
<dbReference type="GO" id="GO:0006508">
    <property type="term" value="P:proteolysis"/>
    <property type="evidence" value="ECO:0007669"/>
    <property type="project" value="UniProtKB-KW"/>
</dbReference>
<evidence type="ECO:0000313" key="9">
    <source>
        <dbReference type="EMBL" id="HEU02400.1"/>
    </source>
</evidence>
<keyword evidence="3" id="KW-0227">DNA damage</keyword>
<keyword evidence="7" id="KW-0456">Lyase</keyword>
<name>A0A9C9TIC9_9HYPH</name>
<evidence type="ECO:0000256" key="7">
    <source>
        <dbReference type="ARBA" id="ARBA00023239"/>
    </source>
</evidence>
<evidence type="ECO:0000256" key="5">
    <source>
        <dbReference type="ARBA" id="ARBA00023124"/>
    </source>
</evidence>